<accession>A0A2Z7BP98</accession>
<dbReference type="EMBL" id="KV003883">
    <property type="protein sequence ID" value="KZV36452.1"/>
    <property type="molecule type" value="Genomic_DNA"/>
</dbReference>
<proteinExistence type="predicted"/>
<dbReference type="Proteomes" id="UP000250235">
    <property type="component" value="Unassembled WGS sequence"/>
</dbReference>
<keyword evidence="2" id="KW-1185">Reference proteome</keyword>
<dbReference type="OrthoDB" id="10263222at2759"/>
<evidence type="ECO:0000313" key="2">
    <source>
        <dbReference type="Proteomes" id="UP000250235"/>
    </source>
</evidence>
<organism evidence="1 2">
    <name type="scientific">Dorcoceras hygrometricum</name>
    <dbReference type="NCBI Taxonomy" id="472368"/>
    <lineage>
        <taxon>Eukaryota</taxon>
        <taxon>Viridiplantae</taxon>
        <taxon>Streptophyta</taxon>
        <taxon>Embryophyta</taxon>
        <taxon>Tracheophyta</taxon>
        <taxon>Spermatophyta</taxon>
        <taxon>Magnoliopsida</taxon>
        <taxon>eudicotyledons</taxon>
        <taxon>Gunneridae</taxon>
        <taxon>Pentapetalae</taxon>
        <taxon>asterids</taxon>
        <taxon>lamiids</taxon>
        <taxon>Lamiales</taxon>
        <taxon>Gesneriaceae</taxon>
        <taxon>Didymocarpoideae</taxon>
        <taxon>Trichosporeae</taxon>
        <taxon>Loxocarpinae</taxon>
        <taxon>Dorcoceras</taxon>
    </lineage>
</organism>
<sequence length="594" mass="67052">MDQAAFAYNEGPTHEHDHLKFVPWSSWDEWRFVRESLFSSSPDLVASALQRIRTYQSRACIPSEVEVTASIIETQQNDPFFRHDLNESARQLVEALSLQYCMAIMRLVNGMIEKTRKKNEVSIGEAADAIGIPRMLIDIRHEGSHRDLPSLKLLRRASEKAVDWLISYYWEPQDKAISNHSIQMENLKKKTKHRLQKISLCRKAKIAVKAKNSSSEGSKKRLNKLLKNVLLLYSSFSPQVAHVLLELLLDELDSSTLTEPLEGSQIEQCTENNRTAYGDWKYIVLRLSRREPEILVSLADTILEKMEALKMMNYGSGEHRPLEDSLKSHGFEVLTSLFEWLVPHLKMLNTVGQQESSDHQGFPVERCNASLTGLLRRCLLVSFPENKQLMRPALIIAHLIGDPSLLHKIQKLSSLVLSDLVPNSDSPGDSIAHSQQEDSLLQAEEKFELVKQYRIKSKAVKPKESELRPKSRRQVVTSWNACPIGMLPCTTGFSGRLPSLHCADESLEVAKLSVSKDFGELKKCSNKRKAESAIQESNNSSSKKVKEIKPNCESYDGDDISTEGVKGHLMIDGVRTKIGEEEFLAIASAVRLLV</sequence>
<dbReference type="PANTHER" id="PTHR15002:SF0">
    <property type="entry name" value="RIBOSOMAL BIOGENESIS PROTEIN LAS1L"/>
    <property type="match status" value="1"/>
</dbReference>
<name>A0A2Z7BP98_9LAMI</name>
<gene>
    <name evidence="1" type="ORF">F511_15957</name>
</gene>
<reference evidence="1 2" key="1">
    <citation type="journal article" date="2015" name="Proc. Natl. Acad. Sci. U.S.A.">
        <title>The resurrection genome of Boea hygrometrica: A blueprint for survival of dehydration.</title>
        <authorList>
            <person name="Xiao L."/>
            <person name="Yang G."/>
            <person name="Zhang L."/>
            <person name="Yang X."/>
            <person name="Zhao S."/>
            <person name="Ji Z."/>
            <person name="Zhou Q."/>
            <person name="Hu M."/>
            <person name="Wang Y."/>
            <person name="Chen M."/>
            <person name="Xu Y."/>
            <person name="Jin H."/>
            <person name="Xiao X."/>
            <person name="Hu G."/>
            <person name="Bao F."/>
            <person name="Hu Y."/>
            <person name="Wan P."/>
            <person name="Li L."/>
            <person name="Deng X."/>
            <person name="Kuang T."/>
            <person name="Xiang C."/>
            <person name="Zhu J.K."/>
            <person name="Oliver M.J."/>
            <person name="He Y."/>
        </authorList>
    </citation>
    <scope>NUCLEOTIDE SEQUENCE [LARGE SCALE GENOMIC DNA]</scope>
    <source>
        <strain evidence="2">cv. XS01</strain>
    </source>
</reference>
<protein>
    <recommendedName>
        <fullName evidence="3">Las1-like family protein</fullName>
    </recommendedName>
</protein>
<dbReference type="GO" id="GO:0090730">
    <property type="term" value="C:Las1 complex"/>
    <property type="evidence" value="ECO:0007669"/>
    <property type="project" value="InterPro"/>
</dbReference>
<dbReference type="PANTHER" id="PTHR15002">
    <property type="entry name" value="RIBOSOMAL BIOGENESIS PROTEIN LAS1L"/>
    <property type="match status" value="1"/>
</dbReference>
<dbReference type="Pfam" id="PF04031">
    <property type="entry name" value="Las1"/>
    <property type="match status" value="1"/>
</dbReference>
<dbReference type="AlphaFoldDB" id="A0A2Z7BP98"/>
<evidence type="ECO:0008006" key="3">
    <source>
        <dbReference type="Google" id="ProtNLM"/>
    </source>
</evidence>
<evidence type="ECO:0000313" key="1">
    <source>
        <dbReference type="EMBL" id="KZV36452.1"/>
    </source>
</evidence>
<dbReference type="GO" id="GO:0004519">
    <property type="term" value="F:endonuclease activity"/>
    <property type="evidence" value="ECO:0007669"/>
    <property type="project" value="InterPro"/>
</dbReference>
<dbReference type="InterPro" id="IPR007174">
    <property type="entry name" value="Las1"/>
</dbReference>
<dbReference type="GO" id="GO:0030687">
    <property type="term" value="C:preribosome, large subunit precursor"/>
    <property type="evidence" value="ECO:0007669"/>
    <property type="project" value="TreeGrafter"/>
</dbReference>
<dbReference type="GO" id="GO:0000470">
    <property type="term" value="P:maturation of LSU-rRNA"/>
    <property type="evidence" value="ECO:0007669"/>
    <property type="project" value="TreeGrafter"/>
</dbReference>
<dbReference type="GO" id="GO:0000460">
    <property type="term" value="P:maturation of 5.8S rRNA"/>
    <property type="evidence" value="ECO:0007669"/>
    <property type="project" value="TreeGrafter"/>
</dbReference>